<gene>
    <name evidence="1" type="ORF">UFOVP543_10</name>
    <name evidence="2" type="ORF">UFOVP804_38</name>
</gene>
<dbReference type="EMBL" id="LR796531">
    <property type="protein sequence ID" value="CAB4149597.1"/>
    <property type="molecule type" value="Genomic_DNA"/>
</dbReference>
<accession>A0A6J5MUT5</accession>
<organism evidence="1">
    <name type="scientific">uncultured Caudovirales phage</name>
    <dbReference type="NCBI Taxonomy" id="2100421"/>
    <lineage>
        <taxon>Viruses</taxon>
        <taxon>Duplodnaviria</taxon>
        <taxon>Heunggongvirae</taxon>
        <taxon>Uroviricota</taxon>
        <taxon>Caudoviricetes</taxon>
        <taxon>Peduoviridae</taxon>
        <taxon>Maltschvirus</taxon>
        <taxon>Maltschvirus maltsch</taxon>
    </lineage>
</organism>
<dbReference type="EMBL" id="LR796756">
    <property type="protein sequence ID" value="CAB4163683.1"/>
    <property type="molecule type" value="Genomic_DNA"/>
</dbReference>
<proteinExistence type="predicted"/>
<evidence type="ECO:0000313" key="1">
    <source>
        <dbReference type="EMBL" id="CAB4149597.1"/>
    </source>
</evidence>
<reference evidence="1" key="1">
    <citation type="submission" date="2020-04" db="EMBL/GenBank/DDBJ databases">
        <authorList>
            <person name="Chiriac C."/>
            <person name="Salcher M."/>
            <person name="Ghai R."/>
            <person name="Kavagutti S V."/>
        </authorList>
    </citation>
    <scope>NUCLEOTIDE SEQUENCE</scope>
</reference>
<protein>
    <submittedName>
        <fullName evidence="1">Uncharacterized protein</fullName>
    </submittedName>
</protein>
<evidence type="ECO:0000313" key="2">
    <source>
        <dbReference type="EMBL" id="CAB4163683.1"/>
    </source>
</evidence>
<name>A0A6J5MUT5_9CAUD</name>
<sequence length="67" mass="7832">MKPETTRLEDHVVHAHGRICDLECRLEAVTREMHKLSTRIDSMLILTHIGPKRKPVKAKKKTYRSKL</sequence>